<dbReference type="InterPro" id="IPR003442">
    <property type="entry name" value="T6A_TsaE"/>
</dbReference>
<keyword evidence="4" id="KW-0963">Cytoplasm</keyword>
<protein>
    <recommendedName>
        <fullName evidence="3">tRNA threonylcarbamoyladenosine biosynthesis protein TsaE</fullName>
    </recommendedName>
    <alternativeName>
        <fullName evidence="10">t(6)A37 threonylcarbamoyladenosine biosynthesis protein TsaE</fullName>
    </alternativeName>
</protein>
<evidence type="ECO:0000256" key="4">
    <source>
        <dbReference type="ARBA" id="ARBA00022490"/>
    </source>
</evidence>
<dbReference type="STRING" id="34097.SAMN02745150_01108"/>
<evidence type="ECO:0000256" key="2">
    <source>
        <dbReference type="ARBA" id="ARBA00007599"/>
    </source>
</evidence>
<evidence type="ECO:0000256" key="9">
    <source>
        <dbReference type="ARBA" id="ARBA00022842"/>
    </source>
</evidence>
<accession>A0A1I1EHU9</accession>
<dbReference type="PANTHER" id="PTHR33540:SF2">
    <property type="entry name" value="TRNA THREONYLCARBAMOYLADENOSINE BIOSYNTHESIS PROTEIN TSAE"/>
    <property type="match status" value="1"/>
</dbReference>
<evidence type="ECO:0000256" key="1">
    <source>
        <dbReference type="ARBA" id="ARBA00004496"/>
    </source>
</evidence>
<evidence type="ECO:0000256" key="5">
    <source>
        <dbReference type="ARBA" id="ARBA00022694"/>
    </source>
</evidence>
<dbReference type="AlphaFoldDB" id="A0A1I1EHU9"/>
<keyword evidence="5" id="KW-0819">tRNA processing</keyword>
<dbReference type="PANTHER" id="PTHR33540">
    <property type="entry name" value="TRNA THREONYLCARBAMOYLADENOSINE BIOSYNTHESIS PROTEIN TSAE"/>
    <property type="match status" value="1"/>
</dbReference>
<keyword evidence="12" id="KW-1185">Reference proteome</keyword>
<dbReference type="GO" id="GO:0005524">
    <property type="term" value="F:ATP binding"/>
    <property type="evidence" value="ECO:0007669"/>
    <property type="project" value="UniProtKB-KW"/>
</dbReference>
<dbReference type="Gene3D" id="3.40.50.300">
    <property type="entry name" value="P-loop containing nucleotide triphosphate hydrolases"/>
    <property type="match status" value="1"/>
</dbReference>
<comment type="subcellular location">
    <subcellularLocation>
        <location evidence="1">Cytoplasm</location>
    </subcellularLocation>
</comment>
<keyword evidence="8" id="KW-0067">ATP-binding</keyword>
<evidence type="ECO:0000256" key="3">
    <source>
        <dbReference type="ARBA" id="ARBA00019010"/>
    </source>
</evidence>
<keyword evidence="7" id="KW-0547">Nucleotide-binding</keyword>
<dbReference type="Proteomes" id="UP000240042">
    <property type="component" value="Unassembled WGS sequence"/>
</dbReference>
<evidence type="ECO:0000256" key="6">
    <source>
        <dbReference type="ARBA" id="ARBA00022723"/>
    </source>
</evidence>
<dbReference type="Pfam" id="PF02367">
    <property type="entry name" value="TsaE"/>
    <property type="match status" value="1"/>
</dbReference>
<evidence type="ECO:0000256" key="8">
    <source>
        <dbReference type="ARBA" id="ARBA00022840"/>
    </source>
</evidence>
<dbReference type="SUPFAM" id="SSF52540">
    <property type="entry name" value="P-loop containing nucleoside triphosphate hydrolases"/>
    <property type="match status" value="1"/>
</dbReference>
<comment type="similarity">
    <text evidence="2">Belongs to the TsaE family.</text>
</comment>
<name>A0A1I1EHU9_BREAD</name>
<keyword evidence="9" id="KW-0460">Magnesium</keyword>
<keyword evidence="6" id="KW-0479">Metal-binding</keyword>
<evidence type="ECO:0000313" key="12">
    <source>
        <dbReference type="Proteomes" id="UP000240042"/>
    </source>
</evidence>
<evidence type="ECO:0000256" key="7">
    <source>
        <dbReference type="ARBA" id="ARBA00022741"/>
    </source>
</evidence>
<dbReference type="GO" id="GO:0046872">
    <property type="term" value="F:metal ion binding"/>
    <property type="evidence" value="ECO:0007669"/>
    <property type="project" value="UniProtKB-KW"/>
</dbReference>
<organism evidence="11 12">
    <name type="scientific">Brevinema andersonii</name>
    <dbReference type="NCBI Taxonomy" id="34097"/>
    <lineage>
        <taxon>Bacteria</taxon>
        <taxon>Pseudomonadati</taxon>
        <taxon>Spirochaetota</taxon>
        <taxon>Spirochaetia</taxon>
        <taxon>Brevinematales</taxon>
        <taxon>Brevinemataceae</taxon>
        <taxon>Brevinema</taxon>
    </lineage>
</organism>
<dbReference type="EMBL" id="FOKY01000012">
    <property type="protein sequence ID" value="SFB86192.1"/>
    <property type="molecule type" value="Genomic_DNA"/>
</dbReference>
<dbReference type="GO" id="GO:0005737">
    <property type="term" value="C:cytoplasm"/>
    <property type="evidence" value="ECO:0007669"/>
    <property type="project" value="UniProtKB-SubCell"/>
</dbReference>
<proteinExistence type="inferred from homology"/>
<dbReference type="InterPro" id="IPR027417">
    <property type="entry name" value="P-loop_NTPase"/>
</dbReference>
<sequence length="140" mass="16226">MTTQTVFSLEELYRFSLLLLEPEIPKTIVLQGELGSGKTSFVRCFLQQFGLQQEVTSPTFTLMNIYSNHEIIIHHFDLYRINNAAEASEWGFEEFVRDCDYAFIEWAERAQELIPTPHTFVQLEYGSSPEARLVSLSIRN</sequence>
<dbReference type="NCBIfam" id="TIGR00150">
    <property type="entry name" value="T6A_YjeE"/>
    <property type="match status" value="1"/>
</dbReference>
<evidence type="ECO:0000313" key="11">
    <source>
        <dbReference type="EMBL" id="SFB86192.1"/>
    </source>
</evidence>
<gene>
    <name evidence="11" type="ORF">SAMN02745150_01108</name>
</gene>
<dbReference type="GO" id="GO:0002949">
    <property type="term" value="P:tRNA threonylcarbamoyladenosine modification"/>
    <property type="evidence" value="ECO:0007669"/>
    <property type="project" value="InterPro"/>
</dbReference>
<evidence type="ECO:0000256" key="10">
    <source>
        <dbReference type="ARBA" id="ARBA00032441"/>
    </source>
</evidence>
<reference evidence="12" key="1">
    <citation type="submission" date="2016-10" db="EMBL/GenBank/DDBJ databases">
        <authorList>
            <person name="Varghese N."/>
            <person name="Submissions S."/>
        </authorList>
    </citation>
    <scope>NUCLEOTIDE SEQUENCE [LARGE SCALE GENOMIC DNA]</scope>
    <source>
        <strain evidence="12">ATCC 43811</strain>
    </source>
</reference>
<dbReference type="OrthoDB" id="9815896at2"/>
<dbReference type="RefSeq" id="WP_092319461.1">
    <property type="nucleotide sequence ID" value="NZ_FOKY01000012.1"/>
</dbReference>